<keyword evidence="8" id="KW-1185">Reference proteome</keyword>
<dbReference type="InterPro" id="IPR016197">
    <property type="entry name" value="Chromo-like_dom_sf"/>
</dbReference>
<feature type="region of interest" description="Disordered" evidence="4">
    <location>
        <begin position="77"/>
        <end position="97"/>
    </location>
</feature>
<evidence type="ECO:0000313" key="7">
    <source>
        <dbReference type="EMBL" id="KAH7070865.1"/>
    </source>
</evidence>
<name>A0A8K0VSI8_9PLEO</name>
<evidence type="ECO:0000256" key="3">
    <source>
        <dbReference type="SAM" id="Coils"/>
    </source>
</evidence>
<comment type="subunit">
    <text evidence="1">Component of the NuA4 histone acetyltransferase complex.</text>
</comment>
<evidence type="ECO:0000313" key="8">
    <source>
        <dbReference type="Proteomes" id="UP000813461"/>
    </source>
</evidence>
<evidence type="ECO:0000256" key="4">
    <source>
        <dbReference type="SAM" id="MobiDB-lite"/>
    </source>
</evidence>
<dbReference type="PROSITE" id="PS50013">
    <property type="entry name" value="CHROMO_2"/>
    <property type="match status" value="1"/>
</dbReference>
<proteinExistence type="predicted"/>
<dbReference type="Gene3D" id="3.30.40.10">
    <property type="entry name" value="Zinc/RING finger domain, C3HC4 (zinc finger)"/>
    <property type="match status" value="1"/>
</dbReference>
<dbReference type="InterPro" id="IPR001841">
    <property type="entry name" value="Znf_RING"/>
</dbReference>
<feature type="coiled-coil region" evidence="3">
    <location>
        <begin position="194"/>
        <end position="248"/>
    </location>
</feature>
<evidence type="ECO:0008006" key="9">
    <source>
        <dbReference type="Google" id="ProtNLM"/>
    </source>
</evidence>
<protein>
    <recommendedName>
        <fullName evidence="9">RING-type domain-containing protein</fullName>
    </recommendedName>
</protein>
<dbReference type="SUPFAM" id="SSF54160">
    <property type="entry name" value="Chromo domain-like"/>
    <property type="match status" value="1"/>
</dbReference>
<organism evidence="7 8">
    <name type="scientific">Paraphoma chrysanthemicola</name>
    <dbReference type="NCBI Taxonomy" id="798071"/>
    <lineage>
        <taxon>Eukaryota</taxon>
        <taxon>Fungi</taxon>
        <taxon>Dikarya</taxon>
        <taxon>Ascomycota</taxon>
        <taxon>Pezizomycotina</taxon>
        <taxon>Dothideomycetes</taxon>
        <taxon>Pleosporomycetidae</taxon>
        <taxon>Pleosporales</taxon>
        <taxon>Pleosporineae</taxon>
        <taxon>Phaeosphaeriaceae</taxon>
        <taxon>Paraphoma</taxon>
    </lineage>
</organism>
<dbReference type="InterPro" id="IPR013083">
    <property type="entry name" value="Znf_RING/FYVE/PHD"/>
</dbReference>
<dbReference type="PROSITE" id="PS50089">
    <property type="entry name" value="ZF_RING_2"/>
    <property type="match status" value="1"/>
</dbReference>
<keyword evidence="3" id="KW-0175">Coiled coil</keyword>
<dbReference type="OrthoDB" id="10540391at2759"/>
<dbReference type="CDD" id="cd00024">
    <property type="entry name" value="CD_CSD"/>
    <property type="match status" value="1"/>
</dbReference>
<dbReference type="GO" id="GO:0008270">
    <property type="term" value="F:zinc ion binding"/>
    <property type="evidence" value="ECO:0007669"/>
    <property type="project" value="UniProtKB-KW"/>
</dbReference>
<reference evidence="7" key="1">
    <citation type="journal article" date="2021" name="Nat. Commun.">
        <title>Genetic determinants of endophytism in the Arabidopsis root mycobiome.</title>
        <authorList>
            <person name="Mesny F."/>
            <person name="Miyauchi S."/>
            <person name="Thiergart T."/>
            <person name="Pickel B."/>
            <person name="Atanasova L."/>
            <person name="Karlsson M."/>
            <person name="Huettel B."/>
            <person name="Barry K.W."/>
            <person name="Haridas S."/>
            <person name="Chen C."/>
            <person name="Bauer D."/>
            <person name="Andreopoulos W."/>
            <person name="Pangilinan J."/>
            <person name="LaButti K."/>
            <person name="Riley R."/>
            <person name="Lipzen A."/>
            <person name="Clum A."/>
            <person name="Drula E."/>
            <person name="Henrissat B."/>
            <person name="Kohler A."/>
            <person name="Grigoriev I.V."/>
            <person name="Martin F.M."/>
            <person name="Hacquard S."/>
        </authorList>
    </citation>
    <scope>NUCLEOTIDE SEQUENCE</scope>
    <source>
        <strain evidence="7">MPI-SDFR-AT-0120</strain>
    </source>
</reference>
<evidence type="ECO:0000259" key="5">
    <source>
        <dbReference type="PROSITE" id="PS50013"/>
    </source>
</evidence>
<dbReference type="InterPro" id="IPR000953">
    <property type="entry name" value="Chromo/chromo_shadow_dom"/>
</dbReference>
<sequence length="301" mass="34587">MESCYTGARPGVFVCYRSTPQNGYKTKHWNSFQPFPLQLFSATLCILICPRAVQCSHKTFATPCRTSRDYRLELSSLHTETPSRSDPPGPHHDYHTMAPCKRKRNDSYHDALGILGERTVNGQLQYKVAWAGRDSNNQQWEPSWEPCGHITSQLRNDWEVALAWVASEVLYTGLSDAYLLLMQGHRSANHHEVILQKEQEQARAQADHEAAEAKWMEEKRRAAEEKMAAEEKRVAEEKKKRAAEDNEERCFVCLEAVDDGMVVILTPCCGQDLCVTCEKRWFKETPQPMPKCPYCRQSYTR</sequence>
<evidence type="ECO:0000256" key="2">
    <source>
        <dbReference type="PROSITE-ProRule" id="PRU00175"/>
    </source>
</evidence>
<dbReference type="AlphaFoldDB" id="A0A8K0VSI8"/>
<feature type="domain" description="RING-type" evidence="6">
    <location>
        <begin position="250"/>
        <end position="296"/>
    </location>
</feature>
<comment type="caution">
    <text evidence="7">The sequence shown here is derived from an EMBL/GenBank/DDBJ whole genome shotgun (WGS) entry which is preliminary data.</text>
</comment>
<dbReference type="Proteomes" id="UP000813461">
    <property type="component" value="Unassembled WGS sequence"/>
</dbReference>
<keyword evidence="2" id="KW-0863">Zinc-finger</keyword>
<dbReference type="GO" id="GO:0006338">
    <property type="term" value="P:chromatin remodeling"/>
    <property type="evidence" value="ECO:0007669"/>
    <property type="project" value="UniProtKB-ARBA"/>
</dbReference>
<dbReference type="Gene3D" id="2.40.50.40">
    <property type="match status" value="1"/>
</dbReference>
<feature type="domain" description="Chromo" evidence="5">
    <location>
        <begin position="109"/>
        <end position="146"/>
    </location>
</feature>
<accession>A0A8K0VSI8</accession>
<gene>
    <name evidence="7" type="ORF">FB567DRAFT_215037</name>
</gene>
<dbReference type="SUPFAM" id="SSF57850">
    <property type="entry name" value="RING/U-box"/>
    <property type="match status" value="1"/>
</dbReference>
<evidence type="ECO:0000256" key="1">
    <source>
        <dbReference type="ARBA" id="ARBA00011353"/>
    </source>
</evidence>
<keyword evidence="2" id="KW-0479">Metal-binding</keyword>
<keyword evidence="2" id="KW-0862">Zinc</keyword>
<dbReference type="EMBL" id="JAGMVJ010000026">
    <property type="protein sequence ID" value="KAH7070865.1"/>
    <property type="molecule type" value="Genomic_DNA"/>
</dbReference>
<dbReference type="Pfam" id="PF13639">
    <property type="entry name" value="zf-RING_2"/>
    <property type="match status" value="1"/>
</dbReference>
<evidence type="ECO:0000259" key="6">
    <source>
        <dbReference type="PROSITE" id="PS50089"/>
    </source>
</evidence>